<protein>
    <submittedName>
        <fullName evidence="3 4">Uncharacterized protein</fullName>
    </submittedName>
</protein>
<dbReference type="WBParaSite" id="PgR028_g082_t01">
    <property type="protein sequence ID" value="PgR028_g082_t01"/>
    <property type="gene ID" value="PgR028_g082"/>
</dbReference>
<dbReference type="Proteomes" id="UP000887569">
    <property type="component" value="Unplaced"/>
</dbReference>
<sequence length="370" mass="41163">IMGFIIMIDIISPNVQCEITQFSSIQQLNAYLEKFFATNQSITSKQWQNALPTSTERSQMKELIMDIFFAKDYSTQCSSSLFDKYDALRSYLNVTLFKDNFCVIHELIPVDNGTRFKRFWGYAIIANANFSERRALHHSAPHFHSDGDICNETAAIFERTSGRSLVVAGADRSAVIGEEINTCQPSTTLADVAHNNATMFHTICESLYEAAMKSSIEENVFIQWHGMAETSCSTVEAFVSAGADSSSSIYLDGNLPVNRIVHHFNTLMGGASTPASHTECHLLATTNTFGRYINGVPSDTVCYERANDTGIRGRFVHIEQKRAIRDNWDLWTKIINASFPVSSGSASHCVLTVSTAFAAGTIIILFFKRH</sequence>
<keyword evidence="1" id="KW-1133">Transmembrane helix</keyword>
<evidence type="ECO:0000313" key="4">
    <source>
        <dbReference type="WBParaSite" id="PgR028_g082_t02"/>
    </source>
</evidence>
<keyword evidence="1" id="KW-0812">Transmembrane</keyword>
<reference evidence="3 4" key="1">
    <citation type="submission" date="2022-11" db="UniProtKB">
        <authorList>
            <consortium name="WormBaseParasite"/>
        </authorList>
    </citation>
    <scope>IDENTIFICATION</scope>
</reference>
<accession>A0A915B854</accession>
<name>A0A915B854_PARUN</name>
<organism evidence="2 3">
    <name type="scientific">Parascaris univalens</name>
    <name type="common">Nematode worm</name>
    <dbReference type="NCBI Taxonomy" id="6257"/>
    <lineage>
        <taxon>Eukaryota</taxon>
        <taxon>Metazoa</taxon>
        <taxon>Ecdysozoa</taxon>
        <taxon>Nematoda</taxon>
        <taxon>Chromadorea</taxon>
        <taxon>Rhabditida</taxon>
        <taxon>Spirurina</taxon>
        <taxon>Ascaridomorpha</taxon>
        <taxon>Ascaridoidea</taxon>
        <taxon>Ascarididae</taxon>
        <taxon>Parascaris</taxon>
    </lineage>
</organism>
<dbReference type="WBParaSite" id="PgR028_g082_t02">
    <property type="protein sequence ID" value="PgR028_g082_t02"/>
    <property type="gene ID" value="PgR028_g082"/>
</dbReference>
<keyword evidence="2" id="KW-1185">Reference proteome</keyword>
<proteinExistence type="predicted"/>
<dbReference type="AlphaFoldDB" id="A0A915B854"/>
<evidence type="ECO:0000313" key="3">
    <source>
        <dbReference type="WBParaSite" id="PgR028_g082_t01"/>
    </source>
</evidence>
<keyword evidence="1" id="KW-0472">Membrane</keyword>
<evidence type="ECO:0000256" key="1">
    <source>
        <dbReference type="SAM" id="Phobius"/>
    </source>
</evidence>
<evidence type="ECO:0000313" key="2">
    <source>
        <dbReference type="Proteomes" id="UP000887569"/>
    </source>
</evidence>
<feature type="transmembrane region" description="Helical" evidence="1">
    <location>
        <begin position="345"/>
        <end position="367"/>
    </location>
</feature>